<dbReference type="Proteomes" id="UP000661507">
    <property type="component" value="Unassembled WGS sequence"/>
</dbReference>
<protein>
    <submittedName>
        <fullName evidence="2">ABC transporter permease</fullName>
    </submittedName>
</protein>
<sequence>MTIRSLQRLALAAMLVVPVSAVAHRAWMLPSATVLSGDDPWITVDAAVSNDLFYFEHFPMPLEGLTVMTPDGSAAETVNQSRGRYRSTFDVRLTVPGTYRIAVTGEGFNASWRANGQTRRWRGTRDAFAREVPTDAEGLRVSLGQRRVEFFVTRGAPTDRVLQPLNEGLEVVPVTHPNDLVGGEQARFRLMLDGKPASGVEVAVVPGGNRYRDQLGEMKIRTDEDGSFAVTWPGPGMYWLSASVRDSNSGMPNVQRNASYVATLEVLP</sequence>
<gene>
    <name evidence="2" type="ORF">GCM10011320_57330</name>
</gene>
<accession>A0A917P0J8</accession>
<keyword evidence="1" id="KW-0732">Signal</keyword>
<feature type="chain" id="PRO_5037309906" evidence="1">
    <location>
        <begin position="26"/>
        <end position="268"/>
    </location>
</feature>
<organism evidence="2 3">
    <name type="scientific">Neoroseomonas lacus</name>
    <dbReference type="NCBI Taxonomy" id="287609"/>
    <lineage>
        <taxon>Bacteria</taxon>
        <taxon>Pseudomonadati</taxon>
        <taxon>Pseudomonadota</taxon>
        <taxon>Alphaproteobacteria</taxon>
        <taxon>Acetobacterales</taxon>
        <taxon>Acetobacteraceae</taxon>
        <taxon>Neoroseomonas</taxon>
    </lineage>
</organism>
<evidence type="ECO:0000313" key="2">
    <source>
        <dbReference type="EMBL" id="GGJ42241.1"/>
    </source>
</evidence>
<dbReference type="Pfam" id="PF10670">
    <property type="entry name" value="DUF4198"/>
    <property type="match status" value="1"/>
</dbReference>
<evidence type="ECO:0000256" key="1">
    <source>
        <dbReference type="SAM" id="SignalP"/>
    </source>
</evidence>
<reference evidence="2" key="2">
    <citation type="submission" date="2020-09" db="EMBL/GenBank/DDBJ databases">
        <authorList>
            <person name="Sun Q."/>
            <person name="Zhou Y."/>
        </authorList>
    </citation>
    <scope>NUCLEOTIDE SEQUENCE</scope>
    <source>
        <strain evidence="2">CGMCC 1.3617</strain>
    </source>
</reference>
<feature type="signal peptide" evidence="1">
    <location>
        <begin position="1"/>
        <end position="25"/>
    </location>
</feature>
<dbReference type="RefSeq" id="WP_229681658.1">
    <property type="nucleotide sequence ID" value="NZ_BMKW01000022.1"/>
</dbReference>
<dbReference type="AlphaFoldDB" id="A0A917P0J8"/>
<dbReference type="InterPro" id="IPR019613">
    <property type="entry name" value="DUF4198"/>
</dbReference>
<proteinExistence type="predicted"/>
<name>A0A917P0J8_9PROT</name>
<evidence type="ECO:0000313" key="3">
    <source>
        <dbReference type="Proteomes" id="UP000661507"/>
    </source>
</evidence>
<keyword evidence="3" id="KW-1185">Reference proteome</keyword>
<reference evidence="2" key="1">
    <citation type="journal article" date="2014" name="Int. J. Syst. Evol. Microbiol.">
        <title>Complete genome sequence of Corynebacterium casei LMG S-19264T (=DSM 44701T), isolated from a smear-ripened cheese.</title>
        <authorList>
            <consortium name="US DOE Joint Genome Institute (JGI-PGF)"/>
            <person name="Walter F."/>
            <person name="Albersmeier A."/>
            <person name="Kalinowski J."/>
            <person name="Ruckert C."/>
        </authorList>
    </citation>
    <scope>NUCLEOTIDE SEQUENCE</scope>
    <source>
        <strain evidence="2">CGMCC 1.3617</strain>
    </source>
</reference>
<dbReference type="EMBL" id="BMKW01000022">
    <property type="protein sequence ID" value="GGJ42241.1"/>
    <property type="molecule type" value="Genomic_DNA"/>
</dbReference>
<comment type="caution">
    <text evidence="2">The sequence shown here is derived from an EMBL/GenBank/DDBJ whole genome shotgun (WGS) entry which is preliminary data.</text>
</comment>